<dbReference type="Proteomes" id="UP000027920">
    <property type="component" value="Unassembled WGS sequence"/>
</dbReference>
<name>A0A072PHL2_9EURO</name>
<accession>A0A072PHL2</accession>
<dbReference type="HOGENOM" id="CLU_2372818_0_0_1"/>
<dbReference type="OrthoDB" id="6730379at2759"/>
<proteinExistence type="predicted"/>
<evidence type="ECO:0000313" key="2">
    <source>
        <dbReference type="Proteomes" id="UP000027920"/>
    </source>
</evidence>
<dbReference type="AlphaFoldDB" id="A0A072PHL2"/>
<reference evidence="1 2" key="1">
    <citation type="submission" date="2013-03" db="EMBL/GenBank/DDBJ databases">
        <title>The Genome Sequence of Exophiala aquamarina CBS 119918.</title>
        <authorList>
            <consortium name="The Broad Institute Genomics Platform"/>
            <person name="Cuomo C."/>
            <person name="de Hoog S."/>
            <person name="Gorbushina A."/>
            <person name="Walker B."/>
            <person name="Young S.K."/>
            <person name="Zeng Q."/>
            <person name="Gargeya S."/>
            <person name="Fitzgerald M."/>
            <person name="Haas B."/>
            <person name="Abouelleil A."/>
            <person name="Allen A.W."/>
            <person name="Alvarado L."/>
            <person name="Arachchi H.M."/>
            <person name="Berlin A.M."/>
            <person name="Chapman S.B."/>
            <person name="Gainer-Dewar J."/>
            <person name="Goldberg J."/>
            <person name="Griggs A."/>
            <person name="Gujja S."/>
            <person name="Hansen M."/>
            <person name="Howarth C."/>
            <person name="Imamovic A."/>
            <person name="Ireland A."/>
            <person name="Larimer J."/>
            <person name="McCowan C."/>
            <person name="Murphy C."/>
            <person name="Pearson M."/>
            <person name="Poon T.W."/>
            <person name="Priest M."/>
            <person name="Roberts A."/>
            <person name="Saif S."/>
            <person name="Shea T."/>
            <person name="Sisk P."/>
            <person name="Sykes S."/>
            <person name="Wortman J."/>
            <person name="Nusbaum C."/>
            <person name="Birren B."/>
        </authorList>
    </citation>
    <scope>NUCLEOTIDE SEQUENCE [LARGE SCALE GENOMIC DNA]</scope>
    <source>
        <strain evidence="1 2">CBS 119918</strain>
    </source>
</reference>
<protein>
    <submittedName>
        <fullName evidence="1">Uncharacterized protein</fullName>
    </submittedName>
</protein>
<organism evidence="1 2">
    <name type="scientific">Exophiala aquamarina CBS 119918</name>
    <dbReference type="NCBI Taxonomy" id="1182545"/>
    <lineage>
        <taxon>Eukaryota</taxon>
        <taxon>Fungi</taxon>
        <taxon>Dikarya</taxon>
        <taxon>Ascomycota</taxon>
        <taxon>Pezizomycotina</taxon>
        <taxon>Eurotiomycetes</taxon>
        <taxon>Chaetothyriomycetidae</taxon>
        <taxon>Chaetothyriales</taxon>
        <taxon>Herpotrichiellaceae</taxon>
        <taxon>Exophiala</taxon>
    </lineage>
</organism>
<keyword evidence="2" id="KW-1185">Reference proteome</keyword>
<dbReference type="VEuPathDB" id="FungiDB:A1O9_04180"/>
<dbReference type="GeneID" id="25279113"/>
<comment type="caution">
    <text evidence="1">The sequence shown here is derived from an EMBL/GenBank/DDBJ whole genome shotgun (WGS) entry which is preliminary data.</text>
</comment>
<evidence type="ECO:0000313" key="1">
    <source>
        <dbReference type="EMBL" id="KEF59336.1"/>
    </source>
</evidence>
<dbReference type="RefSeq" id="XP_013261926.1">
    <property type="nucleotide sequence ID" value="XM_013406472.1"/>
</dbReference>
<gene>
    <name evidence="1" type="ORF">A1O9_04180</name>
</gene>
<dbReference type="EMBL" id="AMGV01000003">
    <property type="protein sequence ID" value="KEF59336.1"/>
    <property type="molecule type" value="Genomic_DNA"/>
</dbReference>
<sequence length="95" mass="11016">MGSMRRPEVLWRLGQPDHHQLGWHPRDAFGYTFHSESQKCRNTEGSAWIASLGDNENEEDEVEQLDENGNLEKRKVDLAILDLTDLENKCFIHPI</sequence>